<dbReference type="VEuPathDB" id="FungiDB:PITG_15759"/>
<proteinExistence type="predicted"/>
<dbReference type="Proteomes" id="UP000006643">
    <property type="component" value="Unassembled WGS sequence"/>
</dbReference>
<dbReference type="RefSeq" id="XP_002898021.1">
    <property type="nucleotide sequence ID" value="XM_002897975.1"/>
</dbReference>
<dbReference type="OMA" id="HWHAEEG"/>
<gene>
    <name evidence="1" type="ORF">PITG_15759</name>
</gene>
<dbReference type="OrthoDB" id="146045at2759"/>
<evidence type="ECO:0000313" key="2">
    <source>
        <dbReference type="Proteomes" id="UP000006643"/>
    </source>
</evidence>
<evidence type="ECO:0000313" key="1">
    <source>
        <dbReference type="EMBL" id="EEY64518.1"/>
    </source>
</evidence>
<keyword evidence="2" id="KW-1185">Reference proteome</keyword>
<name>D0NSH3_PHYIT</name>
<reference evidence="2" key="1">
    <citation type="journal article" date="2009" name="Nature">
        <title>Genome sequence and analysis of the Irish potato famine pathogen Phytophthora infestans.</title>
        <authorList>
            <consortium name="The Broad Institute Genome Sequencing Platform"/>
            <person name="Haas B.J."/>
            <person name="Kamoun S."/>
            <person name="Zody M.C."/>
            <person name="Jiang R.H."/>
            <person name="Handsaker R.E."/>
            <person name="Cano L.M."/>
            <person name="Grabherr M."/>
            <person name="Kodira C.D."/>
            <person name="Raffaele S."/>
            <person name="Torto-Alalibo T."/>
            <person name="Bozkurt T.O."/>
            <person name="Ah-Fong A.M."/>
            <person name="Alvarado L."/>
            <person name="Anderson V.L."/>
            <person name="Armstrong M.R."/>
            <person name="Avrova A."/>
            <person name="Baxter L."/>
            <person name="Beynon J."/>
            <person name="Boevink P.C."/>
            <person name="Bollmann S.R."/>
            <person name="Bos J.I."/>
            <person name="Bulone V."/>
            <person name="Cai G."/>
            <person name="Cakir C."/>
            <person name="Carrington J.C."/>
            <person name="Chawner M."/>
            <person name="Conti L."/>
            <person name="Costanzo S."/>
            <person name="Ewan R."/>
            <person name="Fahlgren N."/>
            <person name="Fischbach M.A."/>
            <person name="Fugelstad J."/>
            <person name="Gilroy E.M."/>
            <person name="Gnerre S."/>
            <person name="Green P.J."/>
            <person name="Grenville-Briggs L.J."/>
            <person name="Griffith J."/>
            <person name="Grunwald N.J."/>
            <person name="Horn K."/>
            <person name="Horner N.R."/>
            <person name="Hu C.H."/>
            <person name="Huitema E."/>
            <person name="Jeong D.H."/>
            <person name="Jones A.M."/>
            <person name="Jones J.D."/>
            <person name="Jones R.W."/>
            <person name="Karlsson E.K."/>
            <person name="Kunjeti S.G."/>
            <person name="Lamour K."/>
            <person name="Liu Z."/>
            <person name="Ma L."/>
            <person name="Maclean D."/>
            <person name="Chibucos M.C."/>
            <person name="McDonald H."/>
            <person name="McWalters J."/>
            <person name="Meijer H.J."/>
            <person name="Morgan W."/>
            <person name="Morris P.F."/>
            <person name="Munro C.A."/>
            <person name="O'Neill K."/>
            <person name="Ospina-Giraldo M."/>
            <person name="Pinzon A."/>
            <person name="Pritchard L."/>
            <person name="Ramsahoye B."/>
            <person name="Ren Q."/>
            <person name="Restrepo S."/>
            <person name="Roy S."/>
            <person name="Sadanandom A."/>
            <person name="Savidor A."/>
            <person name="Schornack S."/>
            <person name="Schwartz D.C."/>
            <person name="Schumann U.D."/>
            <person name="Schwessinger B."/>
            <person name="Seyer L."/>
            <person name="Sharpe T."/>
            <person name="Silvar C."/>
            <person name="Song J."/>
            <person name="Studholme D.J."/>
            <person name="Sykes S."/>
            <person name="Thines M."/>
            <person name="van de Vondervoort P.J."/>
            <person name="Phuntumart V."/>
            <person name="Wawra S."/>
            <person name="Weide R."/>
            <person name="Win J."/>
            <person name="Young C."/>
            <person name="Zhou S."/>
            <person name="Fry W."/>
            <person name="Meyers B.C."/>
            <person name="van West P."/>
            <person name="Ristaino J."/>
            <person name="Govers F."/>
            <person name="Birch P.R."/>
            <person name="Whisson S.C."/>
            <person name="Judelson H.S."/>
            <person name="Nusbaum C."/>
        </authorList>
    </citation>
    <scope>NUCLEOTIDE SEQUENCE [LARGE SCALE GENOMIC DNA]</scope>
    <source>
        <strain evidence="2">T30-4</strain>
    </source>
</reference>
<sequence>MSSTVPLQCRRLYMNFSNSFNPAHWPRRRHRSTAVHGDNGVNGASCLTSRDGYPKAHENIPTNSLYSLFTAGTMDGDTQDQGILLAPYSRKFAISLVASSTDARFQRRILTRTPTCNHWHAEEGQTS</sequence>
<dbReference type="KEGG" id="pif:PITG_15759"/>
<dbReference type="GeneID" id="9475572"/>
<dbReference type="EMBL" id="DS028157">
    <property type="protein sequence ID" value="EEY64518.1"/>
    <property type="molecule type" value="Genomic_DNA"/>
</dbReference>
<protein>
    <submittedName>
        <fullName evidence="1">Uncharacterized protein</fullName>
    </submittedName>
</protein>
<dbReference type="AlphaFoldDB" id="D0NSH3"/>
<dbReference type="InParanoid" id="D0NSH3"/>
<organism evidence="1 2">
    <name type="scientific">Phytophthora infestans (strain T30-4)</name>
    <name type="common">Potato late blight agent</name>
    <dbReference type="NCBI Taxonomy" id="403677"/>
    <lineage>
        <taxon>Eukaryota</taxon>
        <taxon>Sar</taxon>
        <taxon>Stramenopiles</taxon>
        <taxon>Oomycota</taxon>
        <taxon>Peronosporomycetes</taxon>
        <taxon>Peronosporales</taxon>
        <taxon>Peronosporaceae</taxon>
        <taxon>Phytophthora</taxon>
    </lineage>
</organism>
<accession>D0NSH3</accession>
<dbReference type="HOGENOM" id="CLU_1974877_0_0_1"/>